<keyword evidence="1" id="KW-0472">Membrane</keyword>
<dbReference type="Proteomes" id="UP000028715">
    <property type="component" value="Unassembled WGS sequence"/>
</dbReference>
<evidence type="ECO:0000256" key="1">
    <source>
        <dbReference type="SAM" id="Phobius"/>
    </source>
</evidence>
<proteinExistence type="predicted"/>
<evidence type="ECO:0000313" key="3">
    <source>
        <dbReference type="Proteomes" id="UP000028715"/>
    </source>
</evidence>
<evidence type="ECO:0000313" key="2">
    <source>
        <dbReference type="EMBL" id="KFF04408.1"/>
    </source>
</evidence>
<organism evidence="2 3">
    <name type="scientific">Flavobacterium reichenbachii</name>
    <dbReference type="NCBI Taxonomy" id="362418"/>
    <lineage>
        <taxon>Bacteria</taxon>
        <taxon>Pseudomonadati</taxon>
        <taxon>Bacteroidota</taxon>
        <taxon>Flavobacteriia</taxon>
        <taxon>Flavobacteriales</taxon>
        <taxon>Flavobacteriaceae</taxon>
        <taxon>Flavobacterium</taxon>
    </lineage>
</organism>
<dbReference type="AlphaFoldDB" id="A0A085ZIZ4"/>
<dbReference type="OrthoDB" id="1263224at2"/>
<gene>
    <name evidence="2" type="ORF">IW19_02185</name>
</gene>
<accession>A0A085ZIZ4</accession>
<protein>
    <submittedName>
        <fullName evidence="2">Uncharacterized protein</fullName>
    </submittedName>
</protein>
<keyword evidence="3" id="KW-1185">Reference proteome</keyword>
<feature type="transmembrane region" description="Helical" evidence="1">
    <location>
        <begin position="7"/>
        <end position="29"/>
    </location>
</feature>
<name>A0A085ZIZ4_9FLAO</name>
<comment type="caution">
    <text evidence="2">The sequence shown here is derived from an EMBL/GenBank/DDBJ whole genome shotgun (WGS) entry which is preliminary data.</text>
</comment>
<reference evidence="2 3" key="1">
    <citation type="submission" date="2014-07" db="EMBL/GenBank/DDBJ databases">
        <title>Genome of Flavobacterium reichenbachii LMG 25512.</title>
        <authorList>
            <person name="Stropko S.J."/>
            <person name="Pipes S.E."/>
            <person name="Newman J.D."/>
        </authorList>
    </citation>
    <scope>NUCLEOTIDE SEQUENCE [LARGE SCALE GENOMIC DNA]</scope>
    <source>
        <strain evidence="2 3">LMG 25512</strain>
    </source>
</reference>
<sequence>MIPLRKILGVLLIIGVLFPMLLFLNPFAWGMRRAPEYVRSERLEKVLEEMNNEINKSEDIEIETYNNTPNLWYLRDCQNDKLDSLENFEIQFSKVKNDSFIKEKIKKYAPLIGEEIGCKCYDSLIFKFELKENEMQQSVIGFKIK</sequence>
<keyword evidence="1" id="KW-0812">Transmembrane</keyword>
<dbReference type="EMBL" id="JPRL01000001">
    <property type="protein sequence ID" value="KFF04408.1"/>
    <property type="molecule type" value="Genomic_DNA"/>
</dbReference>
<dbReference type="eggNOG" id="ENOG502ZYG1">
    <property type="taxonomic scope" value="Bacteria"/>
</dbReference>
<dbReference type="STRING" id="362418.IW19_02185"/>
<keyword evidence="1" id="KW-1133">Transmembrane helix</keyword>
<dbReference type="RefSeq" id="WP_035680625.1">
    <property type="nucleotide sequence ID" value="NZ_JPRL01000001.1"/>
</dbReference>